<name>A0A0R2CXD8_9LACO</name>
<keyword evidence="2" id="KW-0472">Membrane</keyword>
<dbReference type="Proteomes" id="UP000051015">
    <property type="component" value="Unassembled WGS sequence"/>
</dbReference>
<keyword evidence="2" id="KW-1133">Transmembrane helix</keyword>
<dbReference type="EMBL" id="AYZD01000015">
    <property type="protein sequence ID" value="KRM96525.1"/>
    <property type="molecule type" value="Genomic_DNA"/>
</dbReference>
<dbReference type="PATRIC" id="fig|1423725.3.peg.844"/>
<feature type="compositionally biased region" description="Basic and acidic residues" evidence="1">
    <location>
        <begin position="8"/>
        <end position="22"/>
    </location>
</feature>
<proteinExistence type="predicted"/>
<feature type="transmembrane region" description="Helical" evidence="2">
    <location>
        <begin position="67"/>
        <end position="88"/>
    </location>
</feature>
<keyword evidence="2" id="KW-0812">Transmembrane</keyword>
<dbReference type="STRING" id="1423725.FC19_GL000819"/>
<sequence length="90" mass="10728">MKLFKRTNQQEEKANLDVNETRNRRRSRTEEISPDDNASAQESRTGHRKAQFQIEMEQKRKKLGRKLNWVIFGLVVAIILAYLFMIFVNF</sequence>
<comment type="caution">
    <text evidence="3">The sequence shown here is derived from an EMBL/GenBank/DDBJ whole genome shotgun (WGS) entry which is preliminary data.</text>
</comment>
<evidence type="ECO:0000313" key="3">
    <source>
        <dbReference type="EMBL" id="KRM96525.1"/>
    </source>
</evidence>
<evidence type="ECO:0000256" key="1">
    <source>
        <dbReference type="SAM" id="MobiDB-lite"/>
    </source>
</evidence>
<evidence type="ECO:0000313" key="4">
    <source>
        <dbReference type="Proteomes" id="UP000051015"/>
    </source>
</evidence>
<accession>A0A0R2CXD8</accession>
<protein>
    <submittedName>
        <fullName evidence="3">Uncharacterized protein</fullName>
    </submittedName>
</protein>
<evidence type="ECO:0000256" key="2">
    <source>
        <dbReference type="SAM" id="Phobius"/>
    </source>
</evidence>
<feature type="region of interest" description="Disordered" evidence="1">
    <location>
        <begin position="1"/>
        <end position="53"/>
    </location>
</feature>
<keyword evidence="4" id="KW-1185">Reference proteome</keyword>
<gene>
    <name evidence="3" type="ORF">FC19_GL000819</name>
</gene>
<reference evidence="3 4" key="1">
    <citation type="journal article" date="2015" name="Genome Announc.">
        <title>Expanding the biotechnology potential of lactobacilli through comparative genomics of 213 strains and associated genera.</title>
        <authorList>
            <person name="Sun Z."/>
            <person name="Harris H.M."/>
            <person name="McCann A."/>
            <person name="Guo C."/>
            <person name="Argimon S."/>
            <person name="Zhang W."/>
            <person name="Yang X."/>
            <person name="Jeffery I.B."/>
            <person name="Cooney J.C."/>
            <person name="Kagawa T.F."/>
            <person name="Liu W."/>
            <person name="Song Y."/>
            <person name="Salvetti E."/>
            <person name="Wrobel A."/>
            <person name="Rasinkangas P."/>
            <person name="Parkhill J."/>
            <person name="Rea M.C."/>
            <person name="O'Sullivan O."/>
            <person name="Ritari J."/>
            <person name="Douillard F.P."/>
            <person name="Paul Ross R."/>
            <person name="Yang R."/>
            <person name="Briner A.E."/>
            <person name="Felis G.E."/>
            <person name="de Vos W.M."/>
            <person name="Barrangou R."/>
            <person name="Klaenhammer T.R."/>
            <person name="Caufield P.W."/>
            <person name="Cui Y."/>
            <person name="Zhang H."/>
            <person name="O'Toole P.W."/>
        </authorList>
    </citation>
    <scope>NUCLEOTIDE SEQUENCE [LARGE SCALE GENOMIC DNA]</scope>
    <source>
        <strain evidence="3 4">DSM 21051</strain>
    </source>
</reference>
<dbReference type="AlphaFoldDB" id="A0A0R2CXD8"/>
<organism evidence="3 4">
    <name type="scientific">Liquorilactobacillus aquaticus DSM 21051</name>
    <dbReference type="NCBI Taxonomy" id="1423725"/>
    <lineage>
        <taxon>Bacteria</taxon>
        <taxon>Bacillati</taxon>
        <taxon>Bacillota</taxon>
        <taxon>Bacilli</taxon>
        <taxon>Lactobacillales</taxon>
        <taxon>Lactobacillaceae</taxon>
        <taxon>Liquorilactobacillus</taxon>
    </lineage>
</organism>